<reference evidence="3" key="1">
    <citation type="submission" date="2021-01" db="EMBL/GenBank/DDBJ databases">
        <title>Whole genome shotgun sequence of Virgisporangium aliadipatigenens NBRC 105644.</title>
        <authorList>
            <person name="Komaki H."/>
            <person name="Tamura T."/>
        </authorList>
    </citation>
    <scope>NUCLEOTIDE SEQUENCE</scope>
    <source>
        <strain evidence="3">NBRC 105644</strain>
    </source>
</reference>
<dbReference type="EMBL" id="BOPF01000035">
    <property type="protein sequence ID" value="GIJ50393.1"/>
    <property type="molecule type" value="Genomic_DNA"/>
</dbReference>
<feature type="signal peptide" evidence="2">
    <location>
        <begin position="1"/>
        <end position="23"/>
    </location>
</feature>
<dbReference type="AlphaFoldDB" id="A0A8J3YVC1"/>
<evidence type="ECO:0000313" key="4">
    <source>
        <dbReference type="Proteomes" id="UP000619260"/>
    </source>
</evidence>
<evidence type="ECO:0008006" key="5">
    <source>
        <dbReference type="Google" id="ProtNLM"/>
    </source>
</evidence>
<proteinExistence type="predicted"/>
<evidence type="ECO:0000313" key="3">
    <source>
        <dbReference type="EMBL" id="GIJ50393.1"/>
    </source>
</evidence>
<feature type="region of interest" description="Disordered" evidence="1">
    <location>
        <begin position="28"/>
        <end position="80"/>
    </location>
</feature>
<name>A0A8J3YVC1_9ACTN</name>
<protein>
    <recommendedName>
        <fullName evidence="5">Secreted protein</fullName>
    </recommendedName>
</protein>
<dbReference type="RefSeq" id="WP_203903827.1">
    <property type="nucleotide sequence ID" value="NZ_BOPF01000035.1"/>
</dbReference>
<evidence type="ECO:0000256" key="1">
    <source>
        <dbReference type="SAM" id="MobiDB-lite"/>
    </source>
</evidence>
<organism evidence="3 4">
    <name type="scientific">Virgisporangium aliadipatigenens</name>
    <dbReference type="NCBI Taxonomy" id="741659"/>
    <lineage>
        <taxon>Bacteria</taxon>
        <taxon>Bacillati</taxon>
        <taxon>Actinomycetota</taxon>
        <taxon>Actinomycetes</taxon>
        <taxon>Micromonosporales</taxon>
        <taxon>Micromonosporaceae</taxon>
        <taxon>Virgisporangium</taxon>
    </lineage>
</organism>
<gene>
    <name evidence="3" type="ORF">Val02_72790</name>
</gene>
<keyword evidence="2" id="KW-0732">Signal</keyword>
<feature type="chain" id="PRO_5035301721" description="Secreted protein" evidence="2">
    <location>
        <begin position="24"/>
        <end position="184"/>
    </location>
</feature>
<sequence length="184" mass="18088">MRRTWLTGAASCLLLLTACSSVAHESGRAAPAGASPAASTPVSASPGAPTTSGSSQPGSNASIGGGNAGNGAEIVPMPASGGHFQSPSKNIVCEVYYQFQGLTHAHCQTEKPAGSVSMDATGAYQVCNGDQCLGNSGESTVTLEYGKAVAVGPFRCDSASTGVTCVVAGGKGFRISNAGITSAT</sequence>
<dbReference type="Proteomes" id="UP000619260">
    <property type="component" value="Unassembled WGS sequence"/>
</dbReference>
<comment type="caution">
    <text evidence="3">The sequence shown here is derived from an EMBL/GenBank/DDBJ whole genome shotgun (WGS) entry which is preliminary data.</text>
</comment>
<dbReference type="PROSITE" id="PS51257">
    <property type="entry name" value="PROKAR_LIPOPROTEIN"/>
    <property type="match status" value="1"/>
</dbReference>
<feature type="compositionally biased region" description="Low complexity" evidence="1">
    <location>
        <begin position="28"/>
        <end position="62"/>
    </location>
</feature>
<keyword evidence="4" id="KW-1185">Reference proteome</keyword>
<accession>A0A8J3YVC1</accession>
<evidence type="ECO:0000256" key="2">
    <source>
        <dbReference type="SAM" id="SignalP"/>
    </source>
</evidence>